<feature type="chain" id="PRO_5002855536" description="Cytochrome b561 domain-containing protein" evidence="9">
    <location>
        <begin position="27"/>
        <end position="246"/>
    </location>
</feature>
<keyword evidence="12" id="KW-1185">Reference proteome</keyword>
<dbReference type="Gene3D" id="1.20.120.1770">
    <property type="match status" value="1"/>
</dbReference>
<evidence type="ECO:0000256" key="2">
    <source>
        <dbReference type="ARBA" id="ARBA00022448"/>
    </source>
</evidence>
<dbReference type="PaxDb" id="2850-Phatr48660"/>
<evidence type="ECO:0000313" key="12">
    <source>
        <dbReference type="Proteomes" id="UP000000759"/>
    </source>
</evidence>
<dbReference type="GO" id="GO:0016020">
    <property type="term" value="C:membrane"/>
    <property type="evidence" value="ECO:0007669"/>
    <property type="project" value="UniProtKB-SubCell"/>
</dbReference>
<keyword evidence="4" id="KW-0249">Electron transport</keyword>
<feature type="transmembrane region" description="Helical" evidence="8">
    <location>
        <begin position="221"/>
        <end position="240"/>
    </location>
</feature>
<dbReference type="PANTHER" id="PTHR23130">
    <property type="entry name" value="CYTOCHROME B561 AND DOMON DOMAIN-CONTAINING PROTEIN"/>
    <property type="match status" value="1"/>
</dbReference>
<dbReference type="CDD" id="cd08760">
    <property type="entry name" value="Cyt_b561_FRRS1_like"/>
    <property type="match status" value="1"/>
</dbReference>
<dbReference type="GeneID" id="7194900"/>
<feature type="domain" description="Cytochrome b561" evidence="10">
    <location>
        <begin position="59"/>
        <end position="215"/>
    </location>
</feature>
<protein>
    <recommendedName>
        <fullName evidence="10">Cytochrome b561 domain-containing protein</fullName>
    </recommendedName>
</protein>
<dbReference type="OrthoDB" id="48754at2759"/>
<organism evidence="11 12">
    <name type="scientific">Phaeodactylum tricornutum (strain CCAP 1055/1)</name>
    <dbReference type="NCBI Taxonomy" id="556484"/>
    <lineage>
        <taxon>Eukaryota</taxon>
        <taxon>Sar</taxon>
        <taxon>Stramenopiles</taxon>
        <taxon>Ochrophyta</taxon>
        <taxon>Bacillariophyta</taxon>
        <taxon>Bacillariophyceae</taxon>
        <taxon>Bacillariophycidae</taxon>
        <taxon>Naviculales</taxon>
        <taxon>Phaeodactylaceae</taxon>
        <taxon>Phaeodactylum</taxon>
    </lineage>
</organism>
<feature type="region of interest" description="Disordered" evidence="7">
    <location>
        <begin position="158"/>
        <end position="177"/>
    </location>
</feature>
<dbReference type="EMBL" id="CM000620">
    <property type="protein sequence ID" value="EEC45455.1"/>
    <property type="molecule type" value="Genomic_DNA"/>
</dbReference>
<reference evidence="12" key="2">
    <citation type="submission" date="2008-08" db="EMBL/GenBank/DDBJ databases">
        <authorList>
            <consortium name="Diatom Consortium"/>
            <person name="Grigoriev I."/>
            <person name="Grimwood J."/>
            <person name="Kuo A."/>
            <person name="Otillar R.P."/>
            <person name="Salamov A."/>
            <person name="Detter J.C."/>
            <person name="Lindquist E."/>
            <person name="Shapiro H."/>
            <person name="Lucas S."/>
            <person name="Glavina del Rio T."/>
            <person name="Pitluck S."/>
            <person name="Rokhsar D."/>
            <person name="Bowler C."/>
        </authorList>
    </citation>
    <scope>GENOME REANNOTATION</scope>
    <source>
        <strain evidence="12">CCAP 1055/1</strain>
    </source>
</reference>
<evidence type="ECO:0000313" key="11">
    <source>
        <dbReference type="EMBL" id="EEC45455.1"/>
    </source>
</evidence>
<dbReference type="Proteomes" id="UP000000759">
    <property type="component" value="Chromosome 18"/>
</dbReference>
<dbReference type="AlphaFoldDB" id="B7G813"/>
<gene>
    <name evidence="11" type="ORF">PHATRDRAFT_48660</name>
</gene>
<dbReference type="STRING" id="556484.B7G813"/>
<feature type="signal peptide" evidence="9">
    <location>
        <begin position="1"/>
        <end position="26"/>
    </location>
</feature>
<keyword evidence="2" id="KW-0813">Transport</keyword>
<keyword evidence="9" id="KW-0732">Signal</keyword>
<evidence type="ECO:0000259" key="10">
    <source>
        <dbReference type="SMART" id="SM00665"/>
    </source>
</evidence>
<feature type="transmembrane region" description="Helical" evidence="8">
    <location>
        <begin position="62"/>
        <end position="81"/>
    </location>
</feature>
<dbReference type="InParanoid" id="B7G813"/>
<sequence>MAANLRFLMSSVIVCMIKSSLSIVTARDLNAEDYDDLSQGITNATFLDEEEDETRLWKAHGWLMAAAWGVMVPLAVGASLLRSWLPEGLWFRLHLALNAIAMFCVFAGFGIAVHVFSDNNEKHFVEFQHRKMDLVVFLLAVLQLVGVIVRPGLPKPNPSDATTSVPDNIDTVGKEETLPMPPTKKSLFRSIWEYTHRVLGIGGLALAWWTCYPLFTIYTAAFWGVTGGLASVIAILTVFAKFGGSK</sequence>
<dbReference type="SMART" id="SM00665">
    <property type="entry name" value="B561"/>
    <property type="match status" value="1"/>
</dbReference>
<evidence type="ECO:0000256" key="1">
    <source>
        <dbReference type="ARBA" id="ARBA00004370"/>
    </source>
</evidence>
<dbReference type="RefSeq" id="XP_002183237.1">
    <property type="nucleotide sequence ID" value="XM_002183201.1"/>
</dbReference>
<evidence type="ECO:0000256" key="6">
    <source>
        <dbReference type="ARBA" id="ARBA00023136"/>
    </source>
</evidence>
<keyword evidence="6 8" id="KW-0472">Membrane</keyword>
<evidence type="ECO:0000256" key="9">
    <source>
        <dbReference type="SAM" id="SignalP"/>
    </source>
</evidence>
<dbReference type="PANTHER" id="PTHR23130:SF171">
    <property type="entry name" value="OS01G0895300 PROTEIN"/>
    <property type="match status" value="1"/>
</dbReference>
<comment type="subcellular location">
    <subcellularLocation>
        <location evidence="1">Membrane</location>
    </subcellularLocation>
</comment>
<reference evidence="11 12" key="1">
    <citation type="journal article" date="2008" name="Nature">
        <title>The Phaeodactylum genome reveals the evolutionary history of diatom genomes.</title>
        <authorList>
            <person name="Bowler C."/>
            <person name="Allen A.E."/>
            <person name="Badger J.H."/>
            <person name="Grimwood J."/>
            <person name="Jabbari K."/>
            <person name="Kuo A."/>
            <person name="Maheswari U."/>
            <person name="Martens C."/>
            <person name="Maumus F."/>
            <person name="Otillar R.P."/>
            <person name="Rayko E."/>
            <person name="Salamov A."/>
            <person name="Vandepoele K."/>
            <person name="Beszteri B."/>
            <person name="Gruber A."/>
            <person name="Heijde M."/>
            <person name="Katinka M."/>
            <person name="Mock T."/>
            <person name="Valentin K."/>
            <person name="Verret F."/>
            <person name="Berges J.A."/>
            <person name="Brownlee C."/>
            <person name="Cadoret J.P."/>
            <person name="Chiovitti A."/>
            <person name="Choi C.J."/>
            <person name="Coesel S."/>
            <person name="De Martino A."/>
            <person name="Detter J.C."/>
            <person name="Durkin C."/>
            <person name="Falciatore A."/>
            <person name="Fournet J."/>
            <person name="Haruta M."/>
            <person name="Huysman M.J."/>
            <person name="Jenkins B.D."/>
            <person name="Jiroutova K."/>
            <person name="Jorgensen R.E."/>
            <person name="Joubert Y."/>
            <person name="Kaplan A."/>
            <person name="Kroger N."/>
            <person name="Kroth P.G."/>
            <person name="La Roche J."/>
            <person name="Lindquist E."/>
            <person name="Lommer M."/>
            <person name="Martin-Jezequel V."/>
            <person name="Lopez P.J."/>
            <person name="Lucas S."/>
            <person name="Mangogna M."/>
            <person name="McGinnis K."/>
            <person name="Medlin L.K."/>
            <person name="Montsant A."/>
            <person name="Oudot-Le Secq M.P."/>
            <person name="Napoli C."/>
            <person name="Obornik M."/>
            <person name="Parker M.S."/>
            <person name="Petit J.L."/>
            <person name="Porcel B.M."/>
            <person name="Poulsen N."/>
            <person name="Robison M."/>
            <person name="Rychlewski L."/>
            <person name="Rynearson T.A."/>
            <person name="Schmutz J."/>
            <person name="Shapiro H."/>
            <person name="Siaut M."/>
            <person name="Stanley M."/>
            <person name="Sussman M.R."/>
            <person name="Taylor A.R."/>
            <person name="Vardi A."/>
            <person name="von Dassow P."/>
            <person name="Vyverman W."/>
            <person name="Willis A."/>
            <person name="Wyrwicz L.S."/>
            <person name="Rokhsar D.S."/>
            <person name="Weissenbach J."/>
            <person name="Armbrust E.V."/>
            <person name="Green B.R."/>
            <person name="Van de Peer Y."/>
            <person name="Grigoriev I.V."/>
        </authorList>
    </citation>
    <scope>NUCLEOTIDE SEQUENCE [LARGE SCALE GENOMIC DNA]</scope>
    <source>
        <strain evidence="11 12">CCAP 1055/1</strain>
    </source>
</reference>
<keyword evidence="5 8" id="KW-1133">Transmembrane helix</keyword>
<evidence type="ECO:0000256" key="5">
    <source>
        <dbReference type="ARBA" id="ARBA00022989"/>
    </source>
</evidence>
<keyword evidence="3 8" id="KW-0812">Transmembrane</keyword>
<evidence type="ECO:0000256" key="8">
    <source>
        <dbReference type="SAM" id="Phobius"/>
    </source>
</evidence>
<dbReference type="InterPro" id="IPR006593">
    <property type="entry name" value="Cyt_b561/ferric_Rdtase_TM"/>
</dbReference>
<accession>B7G813</accession>
<dbReference type="KEGG" id="pti:PHATRDRAFT_48660"/>
<evidence type="ECO:0000256" key="3">
    <source>
        <dbReference type="ARBA" id="ARBA00022692"/>
    </source>
</evidence>
<feature type="transmembrane region" description="Helical" evidence="8">
    <location>
        <begin position="134"/>
        <end position="153"/>
    </location>
</feature>
<evidence type="ECO:0000256" key="4">
    <source>
        <dbReference type="ARBA" id="ARBA00022982"/>
    </source>
</evidence>
<dbReference type="HOGENOM" id="CLU_1104555_0_0_1"/>
<feature type="transmembrane region" description="Helical" evidence="8">
    <location>
        <begin position="93"/>
        <end position="114"/>
    </location>
</feature>
<proteinExistence type="predicted"/>
<name>B7G813_PHATC</name>
<evidence type="ECO:0000256" key="7">
    <source>
        <dbReference type="SAM" id="MobiDB-lite"/>
    </source>
</evidence>